<evidence type="ECO:0000313" key="2">
    <source>
        <dbReference type="EMBL" id="SVB79158.1"/>
    </source>
</evidence>
<reference evidence="2" key="1">
    <citation type="submission" date="2018-05" db="EMBL/GenBank/DDBJ databases">
        <authorList>
            <person name="Lanie J.A."/>
            <person name="Ng W.-L."/>
            <person name="Kazmierczak K.M."/>
            <person name="Andrzejewski T.M."/>
            <person name="Davidsen T.M."/>
            <person name="Wayne K.J."/>
            <person name="Tettelin H."/>
            <person name="Glass J.I."/>
            <person name="Rusch D."/>
            <person name="Podicherti R."/>
            <person name="Tsui H.-C.T."/>
            <person name="Winkler M.E."/>
        </authorList>
    </citation>
    <scope>NUCLEOTIDE SEQUENCE</scope>
</reference>
<dbReference type="InterPro" id="IPR036291">
    <property type="entry name" value="NAD(P)-bd_dom_sf"/>
</dbReference>
<dbReference type="EMBL" id="UINC01057707">
    <property type="protein sequence ID" value="SVB79158.1"/>
    <property type="molecule type" value="Genomic_DNA"/>
</dbReference>
<protein>
    <recommendedName>
        <fullName evidence="1">NAD(P)-binding domain-containing protein</fullName>
    </recommendedName>
</protein>
<feature type="non-terminal residue" evidence="2">
    <location>
        <position position="270"/>
    </location>
</feature>
<organism evidence="2">
    <name type="scientific">marine metagenome</name>
    <dbReference type="NCBI Taxonomy" id="408172"/>
    <lineage>
        <taxon>unclassified sequences</taxon>
        <taxon>metagenomes</taxon>
        <taxon>ecological metagenomes</taxon>
    </lineage>
</organism>
<dbReference type="PANTHER" id="PTHR43000">
    <property type="entry name" value="DTDP-D-GLUCOSE 4,6-DEHYDRATASE-RELATED"/>
    <property type="match status" value="1"/>
</dbReference>
<proteinExistence type="predicted"/>
<sequence length="270" mass="30260">MNFTWRDAKVFITGINGFVGGNVAKKLVELGADVYGLIRTKKQNSYLYYEKIYKNISLIDGEISNINLLNRLISEEQINVIFHMAAQVEVGIGLINPFLTFETNVRGTYTLLESARLYPDSVKSIIVASSDKSYGEYPHEKMPYKEDYPLLPKFPYDTSKACANMITQSYTSGVRSLPIVVTRFSNIYGPGQLNFSALIPDGIRSASVYSKFFPRGDGSMMRDFLYIKDVVELYISIAGFLANNKKTISGQIFNAGSDTPKTVKEILEII</sequence>
<dbReference type="Pfam" id="PF16363">
    <property type="entry name" value="GDP_Man_Dehyd"/>
    <property type="match status" value="1"/>
</dbReference>
<dbReference type="SUPFAM" id="SSF51735">
    <property type="entry name" value="NAD(P)-binding Rossmann-fold domains"/>
    <property type="match status" value="1"/>
</dbReference>
<evidence type="ECO:0000259" key="1">
    <source>
        <dbReference type="Pfam" id="PF16363"/>
    </source>
</evidence>
<name>A0A382GVP6_9ZZZZ</name>
<dbReference type="InterPro" id="IPR016040">
    <property type="entry name" value="NAD(P)-bd_dom"/>
</dbReference>
<dbReference type="Gene3D" id="3.90.25.10">
    <property type="entry name" value="UDP-galactose 4-epimerase, domain 1"/>
    <property type="match status" value="1"/>
</dbReference>
<dbReference type="Gene3D" id="3.40.50.720">
    <property type="entry name" value="NAD(P)-binding Rossmann-like Domain"/>
    <property type="match status" value="1"/>
</dbReference>
<feature type="domain" description="NAD(P)-binding" evidence="1">
    <location>
        <begin position="11"/>
        <end position="237"/>
    </location>
</feature>
<gene>
    <name evidence="2" type="ORF">METZ01_LOCUS232012</name>
</gene>
<accession>A0A382GVP6</accession>
<dbReference type="AlphaFoldDB" id="A0A382GVP6"/>